<dbReference type="EMBL" id="JACHFM010000003">
    <property type="protein sequence ID" value="MBB5223281.1"/>
    <property type="molecule type" value="Genomic_DNA"/>
</dbReference>
<dbReference type="Pfam" id="PF13458">
    <property type="entry name" value="Peripla_BP_6"/>
    <property type="match status" value="1"/>
</dbReference>
<comment type="caution">
    <text evidence="6">The sequence shown here is derived from an EMBL/GenBank/DDBJ whole genome shotgun (WGS) entry which is preliminary data.</text>
</comment>
<dbReference type="PANTHER" id="PTHR30483">
    <property type="entry name" value="LEUCINE-SPECIFIC-BINDING PROTEIN"/>
    <property type="match status" value="1"/>
</dbReference>
<keyword evidence="3" id="KW-0029">Amino-acid transport</keyword>
<protein>
    <recommendedName>
        <fullName evidence="5">Leucine-binding protein domain-containing protein</fullName>
    </recommendedName>
</protein>
<feature type="domain" description="Leucine-binding protein" evidence="5">
    <location>
        <begin position="46"/>
        <end position="379"/>
    </location>
</feature>
<evidence type="ECO:0000313" key="7">
    <source>
        <dbReference type="Proteomes" id="UP000549457"/>
    </source>
</evidence>
<sequence>MLSTRFSIRNLLRPAALALAGTLVAGCVSQARLPVNDGIAVDVNGPVRVALLLPYGTGDEGREQIARSLENAARLAQGDVHNATIDLVVYPTAGTTSGGAAAANQAVSEGAKIIVGPLFSTETAGAEGPAAAAGLTLLSFSNNPSVAGSNVYILGTTFQNTADRLIAYGQARGLGPFGVVYPSGLEGETARDAVQAAAADRGATLAASQGYNLSVQGIQSAAGPAAQALLGAGANGIILTDGPTGGLSFIADGLRSNGVGPDRGQFLGMQRWDISAEALQAPSLQGGVFAAPDPGIVTAFNGRYHAAYGESPHELAGLAYDGVAAVGALIAEARSQGGSPFSTERLTQPSGFAGVNGPFRFTPSGRAQRNLAIIAVQNGAPVVREPAARSFDTVGF</sequence>
<reference evidence="6 7" key="1">
    <citation type="submission" date="2020-08" db="EMBL/GenBank/DDBJ databases">
        <title>Genomic Encyclopedia of Type Strains, Phase IV (KMG-IV): sequencing the most valuable type-strain genomes for metagenomic binning, comparative biology and taxonomic classification.</title>
        <authorList>
            <person name="Goeker M."/>
        </authorList>
    </citation>
    <scope>NUCLEOTIDE SEQUENCE [LARGE SCALE GENOMIC DNA]</scope>
    <source>
        <strain evidence="6 7">DSM 101730</strain>
    </source>
</reference>
<dbReference type="InterPro" id="IPR028081">
    <property type="entry name" value="Leu-bd"/>
</dbReference>
<dbReference type="InterPro" id="IPR051010">
    <property type="entry name" value="BCAA_transport"/>
</dbReference>
<comment type="similarity">
    <text evidence="1">Belongs to the leucine-binding protein family.</text>
</comment>
<proteinExistence type="inferred from homology"/>
<evidence type="ECO:0000256" key="1">
    <source>
        <dbReference type="ARBA" id="ARBA00010062"/>
    </source>
</evidence>
<keyword evidence="7" id="KW-1185">Reference proteome</keyword>
<accession>A0A840SVV1</accession>
<dbReference type="GO" id="GO:0006865">
    <property type="term" value="P:amino acid transport"/>
    <property type="evidence" value="ECO:0007669"/>
    <property type="project" value="UniProtKB-KW"/>
</dbReference>
<feature type="signal peptide" evidence="4">
    <location>
        <begin position="1"/>
        <end position="25"/>
    </location>
</feature>
<dbReference type="PROSITE" id="PS51257">
    <property type="entry name" value="PROKAR_LIPOPROTEIN"/>
    <property type="match status" value="1"/>
</dbReference>
<evidence type="ECO:0000256" key="4">
    <source>
        <dbReference type="SAM" id="SignalP"/>
    </source>
</evidence>
<keyword evidence="3" id="KW-0813">Transport</keyword>
<keyword evidence="2 4" id="KW-0732">Signal</keyword>
<name>A0A840SVV1_9RHOB</name>
<evidence type="ECO:0000256" key="3">
    <source>
        <dbReference type="ARBA" id="ARBA00022970"/>
    </source>
</evidence>
<dbReference type="InterPro" id="IPR028082">
    <property type="entry name" value="Peripla_BP_I"/>
</dbReference>
<dbReference type="SUPFAM" id="SSF53822">
    <property type="entry name" value="Periplasmic binding protein-like I"/>
    <property type="match status" value="1"/>
</dbReference>
<dbReference type="AlphaFoldDB" id="A0A840SVV1"/>
<evidence type="ECO:0000256" key="2">
    <source>
        <dbReference type="ARBA" id="ARBA00022729"/>
    </source>
</evidence>
<dbReference type="RefSeq" id="WP_184151818.1">
    <property type="nucleotide sequence ID" value="NZ_JACHFM010000003.1"/>
</dbReference>
<dbReference type="Gene3D" id="3.40.50.2300">
    <property type="match status" value="2"/>
</dbReference>
<organism evidence="6 7">
    <name type="scientific">Amaricoccus macauensis</name>
    <dbReference type="NCBI Taxonomy" id="57001"/>
    <lineage>
        <taxon>Bacteria</taxon>
        <taxon>Pseudomonadati</taxon>
        <taxon>Pseudomonadota</taxon>
        <taxon>Alphaproteobacteria</taxon>
        <taxon>Rhodobacterales</taxon>
        <taxon>Paracoccaceae</taxon>
        <taxon>Amaricoccus</taxon>
    </lineage>
</organism>
<dbReference type="CDD" id="cd06339">
    <property type="entry name" value="PBP1_YraM_LppC_lipoprotein-like"/>
    <property type="match status" value="1"/>
</dbReference>
<dbReference type="Proteomes" id="UP000549457">
    <property type="component" value="Unassembled WGS sequence"/>
</dbReference>
<evidence type="ECO:0000313" key="6">
    <source>
        <dbReference type="EMBL" id="MBB5223281.1"/>
    </source>
</evidence>
<feature type="chain" id="PRO_5032510067" description="Leucine-binding protein domain-containing protein" evidence="4">
    <location>
        <begin position="26"/>
        <end position="396"/>
    </location>
</feature>
<gene>
    <name evidence="6" type="ORF">HNP73_003228</name>
</gene>
<dbReference type="PANTHER" id="PTHR30483:SF6">
    <property type="entry name" value="PERIPLASMIC BINDING PROTEIN OF ABC TRANSPORTER FOR NATURAL AMINO ACIDS"/>
    <property type="match status" value="1"/>
</dbReference>
<evidence type="ECO:0000259" key="5">
    <source>
        <dbReference type="Pfam" id="PF13458"/>
    </source>
</evidence>